<dbReference type="Pfam" id="PF01641">
    <property type="entry name" value="SelR"/>
    <property type="match status" value="1"/>
</dbReference>
<comment type="catalytic activity">
    <reaction evidence="5 9">
        <text>L-methionyl-[protein] + [thioredoxin]-disulfide + H2O = L-methionyl-(S)-S-oxide-[protein] + [thioredoxin]-dithiol</text>
        <dbReference type="Rhea" id="RHEA:14217"/>
        <dbReference type="Rhea" id="RHEA-COMP:10698"/>
        <dbReference type="Rhea" id="RHEA-COMP:10700"/>
        <dbReference type="Rhea" id="RHEA-COMP:12313"/>
        <dbReference type="Rhea" id="RHEA-COMP:12315"/>
        <dbReference type="ChEBI" id="CHEBI:15377"/>
        <dbReference type="ChEBI" id="CHEBI:16044"/>
        <dbReference type="ChEBI" id="CHEBI:29950"/>
        <dbReference type="ChEBI" id="CHEBI:44120"/>
        <dbReference type="ChEBI" id="CHEBI:50058"/>
        <dbReference type="EC" id="1.8.4.11"/>
    </reaction>
</comment>
<dbReference type="AlphaFoldDB" id="A0A345PH26"/>
<evidence type="ECO:0000256" key="5">
    <source>
        <dbReference type="ARBA" id="ARBA00047806"/>
    </source>
</evidence>
<dbReference type="EC" id="1.8.4.12" evidence="8"/>
<reference evidence="12" key="1">
    <citation type="submission" date="2017-11" db="EMBL/GenBank/DDBJ databases">
        <authorList>
            <person name="Zhu W."/>
        </authorList>
    </citation>
    <scope>NUCLEOTIDE SEQUENCE [LARGE SCALE GENOMIC DNA]</scope>
    <source>
        <strain evidence="12">160</strain>
    </source>
</reference>
<dbReference type="Gene3D" id="2.170.150.20">
    <property type="entry name" value="Peptide methionine sulfoxide reductase"/>
    <property type="match status" value="1"/>
</dbReference>
<dbReference type="NCBIfam" id="TIGR00401">
    <property type="entry name" value="msrA"/>
    <property type="match status" value="1"/>
</dbReference>
<keyword evidence="4" id="KW-0511">Multifunctional enzyme</keyword>
<evidence type="ECO:0000256" key="2">
    <source>
        <dbReference type="ARBA" id="ARBA00007174"/>
    </source>
</evidence>
<comment type="similarity">
    <text evidence="2 8">Belongs to the MsrB Met sulfoxide reductase family.</text>
</comment>
<evidence type="ECO:0000313" key="11">
    <source>
        <dbReference type="EMBL" id="AXI09306.1"/>
    </source>
</evidence>
<evidence type="ECO:0000256" key="7">
    <source>
        <dbReference type="ARBA" id="ARBA00048782"/>
    </source>
</evidence>
<dbReference type="PANTHER" id="PTHR43774:SF1">
    <property type="entry name" value="PEPTIDE METHIONINE SULFOXIDE REDUCTASE MSRA 2"/>
    <property type="match status" value="1"/>
</dbReference>
<dbReference type="RefSeq" id="WP_114916596.1">
    <property type="nucleotide sequence ID" value="NZ_CP024848.1"/>
</dbReference>
<evidence type="ECO:0000259" key="10">
    <source>
        <dbReference type="PROSITE" id="PS51790"/>
    </source>
</evidence>
<dbReference type="Pfam" id="PF01625">
    <property type="entry name" value="PMSR"/>
    <property type="match status" value="1"/>
</dbReference>
<accession>A0A345PH26</accession>
<dbReference type="PANTHER" id="PTHR43774">
    <property type="entry name" value="PEPTIDE METHIONINE SULFOXIDE REDUCTASE"/>
    <property type="match status" value="1"/>
</dbReference>
<keyword evidence="12" id="KW-1185">Reference proteome</keyword>
<comment type="catalytic activity">
    <reaction evidence="6 8">
        <text>L-methionyl-[protein] + [thioredoxin]-disulfide + H2O = L-methionyl-(R)-S-oxide-[protein] + [thioredoxin]-dithiol</text>
        <dbReference type="Rhea" id="RHEA:24164"/>
        <dbReference type="Rhea" id="RHEA-COMP:10698"/>
        <dbReference type="Rhea" id="RHEA-COMP:10700"/>
        <dbReference type="Rhea" id="RHEA-COMP:12313"/>
        <dbReference type="Rhea" id="RHEA-COMP:12314"/>
        <dbReference type="ChEBI" id="CHEBI:15377"/>
        <dbReference type="ChEBI" id="CHEBI:16044"/>
        <dbReference type="ChEBI" id="CHEBI:29950"/>
        <dbReference type="ChEBI" id="CHEBI:45764"/>
        <dbReference type="ChEBI" id="CHEBI:50058"/>
        <dbReference type="EC" id="1.8.4.12"/>
    </reaction>
</comment>
<feature type="domain" description="MsrB" evidence="10">
    <location>
        <begin position="180"/>
        <end position="303"/>
    </location>
</feature>
<dbReference type="NCBIfam" id="TIGR00357">
    <property type="entry name" value="peptide-methionine (R)-S-oxide reductase MsrB"/>
    <property type="match status" value="1"/>
</dbReference>
<dbReference type="PROSITE" id="PS51790">
    <property type="entry name" value="MSRB"/>
    <property type="match status" value="1"/>
</dbReference>
<dbReference type="GO" id="GO:0033743">
    <property type="term" value="F:peptide-methionine (R)-S-oxide reductase activity"/>
    <property type="evidence" value="ECO:0007669"/>
    <property type="project" value="UniProtKB-UniRule"/>
</dbReference>
<dbReference type="HAMAP" id="MF_01401">
    <property type="entry name" value="MsrA"/>
    <property type="match status" value="1"/>
</dbReference>
<dbReference type="KEGG" id="ocn:CUC15_10400"/>
<evidence type="ECO:0000256" key="8">
    <source>
        <dbReference type="HAMAP-Rule" id="MF_01400"/>
    </source>
</evidence>
<dbReference type="FunFam" id="3.30.1060.10:FF:000003">
    <property type="entry name" value="Peptide methionine sulfoxide reductase MsrA"/>
    <property type="match status" value="1"/>
</dbReference>
<dbReference type="HAMAP" id="MF_01400">
    <property type="entry name" value="MsrB"/>
    <property type="match status" value="1"/>
</dbReference>
<gene>
    <name evidence="8" type="primary">msrB</name>
    <name evidence="9" type="synonym">msrA</name>
    <name evidence="11" type="ORF">CUC15_10400</name>
</gene>
<dbReference type="OrthoDB" id="4174719at2"/>
<dbReference type="Proteomes" id="UP000253908">
    <property type="component" value="Chromosome"/>
</dbReference>
<dbReference type="GO" id="GO:0008113">
    <property type="term" value="F:peptide-methionine (S)-S-oxide reductase activity"/>
    <property type="evidence" value="ECO:0007669"/>
    <property type="project" value="UniProtKB-UniRule"/>
</dbReference>
<dbReference type="FunFam" id="2.170.150.20:FF:000003">
    <property type="entry name" value="Peptide methionine sulfoxide reductase MsrB"/>
    <property type="match status" value="1"/>
</dbReference>
<evidence type="ECO:0000313" key="12">
    <source>
        <dbReference type="Proteomes" id="UP000253908"/>
    </source>
</evidence>
<comment type="catalytic activity">
    <reaction evidence="7 9">
        <text>[thioredoxin]-disulfide + L-methionine + H2O = L-methionine (S)-S-oxide + [thioredoxin]-dithiol</text>
        <dbReference type="Rhea" id="RHEA:19993"/>
        <dbReference type="Rhea" id="RHEA-COMP:10698"/>
        <dbReference type="Rhea" id="RHEA-COMP:10700"/>
        <dbReference type="ChEBI" id="CHEBI:15377"/>
        <dbReference type="ChEBI" id="CHEBI:29950"/>
        <dbReference type="ChEBI" id="CHEBI:50058"/>
        <dbReference type="ChEBI" id="CHEBI:57844"/>
        <dbReference type="ChEBI" id="CHEBI:58772"/>
        <dbReference type="EC" id="1.8.4.11"/>
    </reaction>
</comment>
<comment type="function">
    <text evidence="9">Has an important function as a repair enzyme for proteins that have been inactivated by oxidation. Catalyzes the reversible oxidation-reduction of methionine sulfoxide in proteins to methionine.</text>
</comment>
<evidence type="ECO:0000256" key="3">
    <source>
        <dbReference type="ARBA" id="ARBA00023002"/>
    </source>
</evidence>
<dbReference type="InterPro" id="IPR002569">
    <property type="entry name" value="Met_Sox_Rdtase_MsrA_dom"/>
</dbReference>
<dbReference type="EC" id="1.8.4.11" evidence="9"/>
<comment type="caution">
    <text evidence="8">Lacks conserved residue(s) required for the propagation of feature annotation.</text>
</comment>
<dbReference type="EMBL" id="CP024848">
    <property type="protein sequence ID" value="AXI09306.1"/>
    <property type="molecule type" value="Genomic_DNA"/>
</dbReference>
<evidence type="ECO:0000256" key="4">
    <source>
        <dbReference type="ARBA" id="ARBA00023268"/>
    </source>
</evidence>
<proteinExistence type="inferred from homology"/>
<sequence>MATDFELATFAGGCFWCMVEPFDTRPGIESVVSGYTGGTVENPTYEQVCSNTTGHVEAVQIKFDPMIISYEQLVQTFWQQIDPTDPGGQFHDRGESYQTVIFYHNELQKQIAEDSKHKLDTSGKYNKPIATKIIPASPFYPAEEEHQDYYKKQPFHYRSYKKGSGREDFIKSNVKMPIDKSKLKEKLTPIQYIVTQQNGTERPFQNEYWDNEQEGIYVDLISREPLFSSIDQYDAGCGWPSFTKPIDSYQLEEKTDTTHGMIRTEVRSKVADSHLGHVFEDGPVEAGGLRYCMNSAAMEFIPKEEMKEKGYGNYLRLFK</sequence>
<dbReference type="Gene3D" id="3.30.1060.10">
    <property type="entry name" value="Peptide methionine sulphoxide reductase MsrA"/>
    <property type="match status" value="1"/>
</dbReference>
<protein>
    <recommendedName>
        <fullName evidence="8 9">Multifunctional fusion protein</fullName>
    </recommendedName>
    <domain>
        <recommendedName>
            <fullName evidence="9">Peptide methionine sulfoxide reductase MsrA</fullName>
            <shortName evidence="9">Protein-methionine-S-oxide reductase</shortName>
            <ecNumber evidence="9">1.8.4.11</ecNumber>
        </recommendedName>
        <alternativeName>
            <fullName evidence="9">Peptide-methionine (S)-S-oxide reductase</fullName>
            <shortName evidence="9">Peptide Met(O) reductase</shortName>
        </alternativeName>
    </domain>
    <domain>
        <recommendedName>
            <fullName evidence="8">Peptide methionine sulfoxide reductase MsrB</fullName>
            <ecNumber evidence="8">1.8.4.12</ecNumber>
        </recommendedName>
        <alternativeName>
            <fullName evidence="8">Peptide-methionine (R)-S-oxide reductase</fullName>
        </alternativeName>
    </domain>
</protein>
<keyword evidence="3 8" id="KW-0560">Oxidoreductase</keyword>
<organism evidence="11 12">
    <name type="scientific">Oceanobacillus zhaokaii</name>
    <dbReference type="NCBI Taxonomy" id="2052660"/>
    <lineage>
        <taxon>Bacteria</taxon>
        <taxon>Bacillati</taxon>
        <taxon>Bacillota</taxon>
        <taxon>Bacilli</taxon>
        <taxon>Bacillales</taxon>
        <taxon>Bacillaceae</taxon>
        <taxon>Oceanobacillus</taxon>
    </lineage>
</organism>
<feature type="active site" evidence="9">
    <location>
        <position position="14"/>
    </location>
</feature>
<dbReference type="SUPFAM" id="SSF55068">
    <property type="entry name" value="Peptide methionine sulfoxide reductase"/>
    <property type="match status" value="1"/>
</dbReference>
<comment type="similarity">
    <text evidence="1 9">Belongs to the MsrA Met sulfoxide reductase family.</text>
</comment>
<dbReference type="GO" id="GO:0033744">
    <property type="term" value="F:L-methionine:thioredoxin-disulfide S-oxidoreductase activity"/>
    <property type="evidence" value="ECO:0007669"/>
    <property type="project" value="RHEA"/>
</dbReference>
<dbReference type="InterPro" id="IPR011057">
    <property type="entry name" value="Mss4-like_sf"/>
</dbReference>
<feature type="active site" description="Nucleophile" evidence="8">
    <location>
        <position position="292"/>
    </location>
</feature>
<dbReference type="SUPFAM" id="SSF51316">
    <property type="entry name" value="Mss4-like"/>
    <property type="match status" value="1"/>
</dbReference>
<evidence type="ECO:0000256" key="9">
    <source>
        <dbReference type="HAMAP-Rule" id="MF_01401"/>
    </source>
</evidence>
<dbReference type="InterPro" id="IPR036509">
    <property type="entry name" value="Met_Sox_Rdtase_MsrA_sf"/>
</dbReference>
<name>A0A345PH26_9BACI</name>
<evidence type="ECO:0000256" key="1">
    <source>
        <dbReference type="ARBA" id="ARBA00005591"/>
    </source>
</evidence>
<evidence type="ECO:0000256" key="6">
    <source>
        <dbReference type="ARBA" id="ARBA00048488"/>
    </source>
</evidence>
<dbReference type="InterPro" id="IPR002579">
    <property type="entry name" value="Met_Sox_Rdtase_MsrB_dom"/>
</dbReference>